<evidence type="ECO:0000256" key="10">
    <source>
        <dbReference type="ARBA" id="ARBA00022723"/>
    </source>
</evidence>
<evidence type="ECO:0000256" key="6">
    <source>
        <dbReference type="ARBA" id="ARBA00022448"/>
    </source>
</evidence>
<comment type="subcellular location">
    <subcellularLocation>
        <location evidence="3">Membrane</location>
        <topology evidence="3">Multi-pass membrane protein</topology>
    </subcellularLocation>
</comment>
<evidence type="ECO:0000256" key="7">
    <source>
        <dbReference type="ARBA" id="ARBA00022532"/>
    </source>
</evidence>
<gene>
    <name evidence="15" type="ORF">WM2015_1812</name>
</gene>
<dbReference type="NCBIfam" id="TIGR02968">
    <property type="entry name" value="succ_dehyd_anc"/>
    <property type="match status" value="1"/>
</dbReference>
<evidence type="ECO:0000313" key="15">
    <source>
        <dbReference type="EMBL" id="AKS42179.1"/>
    </source>
</evidence>
<evidence type="ECO:0000256" key="14">
    <source>
        <dbReference type="ARBA" id="ARBA00023136"/>
    </source>
</evidence>
<protein>
    <recommendedName>
        <fullName evidence="5">Succinate dehydrogenase hydrophobic membrane anchor subunit</fullName>
    </recommendedName>
</protein>
<evidence type="ECO:0000256" key="2">
    <source>
        <dbReference type="ARBA" id="ARBA00004050"/>
    </source>
</evidence>
<dbReference type="Proteomes" id="UP000066624">
    <property type="component" value="Chromosome"/>
</dbReference>
<keyword evidence="6" id="KW-0813">Transport</keyword>
<evidence type="ECO:0000256" key="11">
    <source>
        <dbReference type="ARBA" id="ARBA00022982"/>
    </source>
</evidence>
<dbReference type="STRING" id="1579979.WM2015_1812"/>
<keyword evidence="12" id="KW-1133">Transmembrane helix</keyword>
<dbReference type="InterPro" id="IPR000701">
    <property type="entry name" value="SuccDH_FuR_B_TM-su"/>
</dbReference>
<dbReference type="AlphaFoldDB" id="A0A0K0XWV1"/>
<dbReference type="RefSeq" id="WP_049725762.1">
    <property type="nucleotide sequence ID" value="NZ_CP012154.1"/>
</dbReference>
<evidence type="ECO:0000256" key="13">
    <source>
        <dbReference type="ARBA" id="ARBA00023004"/>
    </source>
</evidence>
<dbReference type="OrthoDB" id="9809280at2"/>
<dbReference type="Pfam" id="PF01127">
    <property type="entry name" value="Sdh_cyt"/>
    <property type="match status" value="1"/>
</dbReference>
<dbReference type="InterPro" id="IPR034804">
    <property type="entry name" value="SQR/QFR_C/D"/>
</dbReference>
<accession>A0A0K0XWV1</accession>
<comment type="function">
    <text evidence="2">Membrane-anchoring subunit of succinate dehydrogenase (SDH).</text>
</comment>
<evidence type="ECO:0000256" key="4">
    <source>
        <dbReference type="ARBA" id="ARBA00005163"/>
    </source>
</evidence>
<dbReference type="Gene3D" id="1.20.1300.10">
    <property type="entry name" value="Fumarate reductase/succinate dehydrogenase, transmembrane subunit"/>
    <property type="match status" value="1"/>
</dbReference>
<proteinExistence type="predicted"/>
<dbReference type="CDD" id="cd03495">
    <property type="entry name" value="SQR_TypeC_SdhD_like"/>
    <property type="match status" value="1"/>
</dbReference>
<comment type="pathway">
    <text evidence="4">Carbohydrate metabolism; tricarboxylic acid cycle.</text>
</comment>
<dbReference type="SUPFAM" id="SSF81343">
    <property type="entry name" value="Fumarate reductase respiratory complex transmembrane subunits"/>
    <property type="match status" value="1"/>
</dbReference>
<keyword evidence="13" id="KW-0408">Iron</keyword>
<organism evidence="15 16">
    <name type="scientific">Wenzhouxiangella marina</name>
    <dbReference type="NCBI Taxonomy" id="1579979"/>
    <lineage>
        <taxon>Bacteria</taxon>
        <taxon>Pseudomonadati</taxon>
        <taxon>Pseudomonadota</taxon>
        <taxon>Gammaproteobacteria</taxon>
        <taxon>Chromatiales</taxon>
        <taxon>Wenzhouxiangellaceae</taxon>
        <taxon>Wenzhouxiangella</taxon>
    </lineage>
</organism>
<evidence type="ECO:0000256" key="8">
    <source>
        <dbReference type="ARBA" id="ARBA00022617"/>
    </source>
</evidence>
<dbReference type="KEGG" id="wma:WM2015_1812"/>
<name>A0A0K0XWV1_9GAMM</name>
<reference evidence="15 16" key="1">
    <citation type="submission" date="2015-07" db="EMBL/GenBank/DDBJ databases">
        <authorList>
            <person name="Noorani M."/>
        </authorList>
    </citation>
    <scope>NUCLEOTIDE SEQUENCE [LARGE SCALE GENOMIC DNA]</scope>
    <source>
        <strain evidence="15 16">KCTC 42284</strain>
    </source>
</reference>
<evidence type="ECO:0000313" key="16">
    <source>
        <dbReference type="Proteomes" id="UP000066624"/>
    </source>
</evidence>
<comment type="cofactor">
    <cofactor evidence="1">
        <name>heme</name>
        <dbReference type="ChEBI" id="CHEBI:30413"/>
    </cofactor>
</comment>
<dbReference type="PATRIC" id="fig|1579979.3.peg.1855"/>
<keyword evidence="11" id="KW-0249">Electron transport</keyword>
<evidence type="ECO:0000256" key="1">
    <source>
        <dbReference type="ARBA" id="ARBA00001971"/>
    </source>
</evidence>
<dbReference type="EMBL" id="CP012154">
    <property type="protein sequence ID" value="AKS42179.1"/>
    <property type="molecule type" value="Genomic_DNA"/>
</dbReference>
<evidence type="ECO:0000256" key="9">
    <source>
        <dbReference type="ARBA" id="ARBA00022692"/>
    </source>
</evidence>
<dbReference type="GO" id="GO:0046872">
    <property type="term" value="F:metal ion binding"/>
    <property type="evidence" value="ECO:0007669"/>
    <property type="project" value="UniProtKB-KW"/>
</dbReference>
<keyword evidence="14" id="KW-0472">Membrane</keyword>
<dbReference type="InterPro" id="IPR014312">
    <property type="entry name" value="Succ_DH_anchor"/>
</dbReference>
<sequence length="126" mass="13442">MKFRNPLANARNHGSAGDGVGHWWAQRFSAILMLALAAWLVYIMAGIIGASHAEASALLARPVNAALAILFILTALYHSVLGLQVVIEDYIHQHGLELALHLIVRIAALAGAFIVVVAILKNAFGV</sequence>
<dbReference type="GO" id="GO:0020037">
    <property type="term" value="F:heme binding"/>
    <property type="evidence" value="ECO:0007669"/>
    <property type="project" value="InterPro"/>
</dbReference>
<dbReference type="UniPathway" id="UPA00223"/>
<dbReference type="GO" id="GO:0006099">
    <property type="term" value="P:tricarboxylic acid cycle"/>
    <property type="evidence" value="ECO:0007669"/>
    <property type="project" value="UniProtKB-UniPathway"/>
</dbReference>
<keyword evidence="9" id="KW-0812">Transmembrane</keyword>
<evidence type="ECO:0000256" key="5">
    <source>
        <dbReference type="ARBA" id="ARBA00019425"/>
    </source>
</evidence>
<evidence type="ECO:0000256" key="3">
    <source>
        <dbReference type="ARBA" id="ARBA00004141"/>
    </source>
</evidence>
<keyword evidence="16" id="KW-1185">Reference proteome</keyword>
<evidence type="ECO:0000256" key="12">
    <source>
        <dbReference type="ARBA" id="ARBA00022989"/>
    </source>
</evidence>
<keyword evidence="10" id="KW-0479">Metal-binding</keyword>
<dbReference type="GO" id="GO:0016020">
    <property type="term" value="C:membrane"/>
    <property type="evidence" value="ECO:0007669"/>
    <property type="project" value="UniProtKB-SubCell"/>
</dbReference>
<keyword evidence="8" id="KW-0349">Heme</keyword>
<keyword evidence="7" id="KW-0816">Tricarboxylic acid cycle</keyword>